<dbReference type="RefSeq" id="WP_108986315.1">
    <property type="nucleotide sequence ID" value="NZ_BFBR01000014.1"/>
</dbReference>
<protein>
    <recommendedName>
        <fullName evidence="2">DUF4440 domain-containing protein</fullName>
    </recommendedName>
</protein>
<dbReference type="Pfam" id="PF14534">
    <property type="entry name" value="DUF4440"/>
    <property type="match status" value="1"/>
</dbReference>
<dbReference type="AlphaFoldDB" id="A0A2P2EEE6"/>
<evidence type="ECO:0000313" key="3">
    <source>
        <dbReference type="EMBL" id="GBF59433.1"/>
    </source>
</evidence>
<organism evidence="3 4">
    <name type="scientific">Candidatus Phycosocius bacilliformis</name>
    <dbReference type="NCBI Taxonomy" id="1445552"/>
    <lineage>
        <taxon>Bacteria</taxon>
        <taxon>Pseudomonadati</taxon>
        <taxon>Pseudomonadota</taxon>
        <taxon>Alphaproteobacteria</taxon>
        <taxon>Caulobacterales</taxon>
        <taxon>Caulobacterales incertae sedis</taxon>
        <taxon>Candidatus Phycosocius</taxon>
    </lineage>
</organism>
<dbReference type="NCBIfam" id="TIGR02246">
    <property type="entry name" value="SgcJ/EcaC family oxidoreductase"/>
    <property type="match status" value="1"/>
</dbReference>
<feature type="chain" id="PRO_5015150732" description="DUF4440 domain-containing protein" evidence="1">
    <location>
        <begin position="24"/>
        <end position="166"/>
    </location>
</feature>
<dbReference type="InterPro" id="IPR011944">
    <property type="entry name" value="Steroid_delta5-4_isomerase"/>
</dbReference>
<dbReference type="Proteomes" id="UP000245086">
    <property type="component" value="Unassembled WGS sequence"/>
</dbReference>
<reference evidence="3" key="1">
    <citation type="journal article" date="2018" name="Genome Announc.">
        <title>Draft Genome Sequence of "Candidatus Phycosocius bacilliformis," an Alphaproteobacterial Ectosymbiont of the Hydrocarbon-Producing Green Alga Botryococcus braunii.</title>
        <authorList>
            <person name="Tanabe Y."/>
            <person name="Yamaguchi H."/>
            <person name="Watanabe M.M."/>
        </authorList>
    </citation>
    <scope>NUCLEOTIDE SEQUENCE [LARGE SCALE GENOMIC DNA]</scope>
    <source>
        <strain evidence="3">BOTRYCO-2</strain>
    </source>
</reference>
<evidence type="ECO:0000313" key="4">
    <source>
        <dbReference type="Proteomes" id="UP000245086"/>
    </source>
</evidence>
<dbReference type="EMBL" id="BFBR01000014">
    <property type="protein sequence ID" value="GBF59433.1"/>
    <property type="molecule type" value="Genomic_DNA"/>
</dbReference>
<feature type="domain" description="DUF4440" evidence="2">
    <location>
        <begin position="43"/>
        <end position="153"/>
    </location>
</feature>
<proteinExistence type="predicted"/>
<dbReference type="InterPro" id="IPR032710">
    <property type="entry name" value="NTF2-like_dom_sf"/>
</dbReference>
<evidence type="ECO:0000256" key="1">
    <source>
        <dbReference type="SAM" id="SignalP"/>
    </source>
</evidence>
<dbReference type="InterPro" id="IPR027843">
    <property type="entry name" value="DUF4440"/>
</dbReference>
<dbReference type="OrthoDB" id="953853at2"/>
<dbReference type="SUPFAM" id="SSF54427">
    <property type="entry name" value="NTF2-like"/>
    <property type="match status" value="1"/>
</dbReference>
<evidence type="ECO:0000259" key="2">
    <source>
        <dbReference type="Pfam" id="PF14534"/>
    </source>
</evidence>
<accession>A0A2P2EEE6</accession>
<keyword evidence="4" id="KW-1185">Reference proteome</keyword>
<gene>
    <name evidence="3" type="ORF">PbB2_03133</name>
</gene>
<keyword evidence="1" id="KW-0732">Signal</keyword>
<dbReference type="Gene3D" id="3.10.450.50">
    <property type="match status" value="1"/>
</dbReference>
<name>A0A2P2EEE6_9PROT</name>
<sequence length="166" mass="17947">MTYSVSFALAAAAALAFVAPAQAHKHKGHSHNSQCPAATAADIEGQFARFNAAWATKDPAKVTPLFAKDAVLLATVSNTPRTTPEAINDYFVGFLKNSPVGTIQTSTIAIDCKTATRLGTWDVALTNPETKAVTVVKARYSFIYKYEEGAWKIYHLHSSMMPEPTK</sequence>
<comment type="caution">
    <text evidence="3">The sequence shown here is derived from an EMBL/GenBank/DDBJ whole genome shotgun (WGS) entry which is preliminary data.</text>
</comment>
<feature type="signal peptide" evidence="1">
    <location>
        <begin position="1"/>
        <end position="23"/>
    </location>
</feature>